<dbReference type="InterPro" id="IPR036457">
    <property type="entry name" value="PPM-type-like_dom_sf"/>
</dbReference>
<dbReference type="SMART" id="SM00332">
    <property type="entry name" value="PP2Cc"/>
    <property type="match status" value="1"/>
</dbReference>
<dbReference type="CDD" id="cd00143">
    <property type="entry name" value="PP2Cc"/>
    <property type="match status" value="1"/>
</dbReference>
<dbReference type="InterPro" id="IPR015655">
    <property type="entry name" value="PP2C"/>
</dbReference>
<dbReference type="GeneID" id="66936373"/>
<name>A0A9P3BYH4_ASPVI</name>
<sequence>MLPRRVTQTRLTGRSILQTQLRKFSSAPSINKGMRYTAIAGVVAAPCLWWLITIRDDAPSLASPPAQHLVIEPGPSRDQVTRIISQDAYSFRVTSVPGVDRYDGTQLGSNALCEDRFTHGKFPSPWNDGSQWMAWAVFDGHAGWQTADLLEKQLLAHVRHSLSQIKPALIGGSVPEVVRHAITTAFVNLDDSIIKTAMDVAQSKEPLQDKIKKLAPAHAGSCALLSLYDPVTRNLHVACTGDSRAVLGQKGANGKWEAIPLSVDQTGDNKEEVARLSKEHPGEENIVKNGRVLGMMVSRAFGDGRWKWPLDFQLDLTRRFYGMAPLTPKYDFRTPPYLTAEPVVTTIKIDPSKPTFLVMATDGLWHMLSNQQAVDLVGVWVDSQALGKSSRKPEATYEPFDFGQFWKGVNWKFVEGRTTNQDDNAAVHLVGWPLALHFPDVNIAACTDPPAGYATIETSYSPGFCPGDSTYELNGRLVAVALDLVPNVVNAEDSPEVGVSEHTQVIAREELEDASSGD</sequence>
<dbReference type="PANTHER" id="PTHR13832">
    <property type="entry name" value="PROTEIN PHOSPHATASE 2C"/>
    <property type="match status" value="1"/>
</dbReference>
<dbReference type="OrthoDB" id="420076at2759"/>
<dbReference type="InterPro" id="IPR001932">
    <property type="entry name" value="PPM-type_phosphatase-like_dom"/>
</dbReference>
<organism evidence="2 3">
    <name type="scientific">Aspergillus viridinutans</name>
    <dbReference type="NCBI Taxonomy" id="75553"/>
    <lineage>
        <taxon>Eukaryota</taxon>
        <taxon>Fungi</taxon>
        <taxon>Dikarya</taxon>
        <taxon>Ascomycota</taxon>
        <taxon>Pezizomycotina</taxon>
        <taxon>Eurotiomycetes</taxon>
        <taxon>Eurotiomycetidae</taxon>
        <taxon>Eurotiales</taxon>
        <taxon>Aspergillaceae</taxon>
        <taxon>Aspergillus</taxon>
        <taxon>Aspergillus subgen. Fumigati</taxon>
    </lineage>
</organism>
<dbReference type="Proteomes" id="UP000710440">
    <property type="component" value="Unassembled WGS sequence"/>
</dbReference>
<dbReference type="PROSITE" id="PS51746">
    <property type="entry name" value="PPM_2"/>
    <property type="match status" value="1"/>
</dbReference>
<dbReference type="SUPFAM" id="SSF81606">
    <property type="entry name" value="PP2C-like"/>
    <property type="match status" value="1"/>
</dbReference>
<reference evidence="2 3" key="1">
    <citation type="submission" date="2021-02" db="EMBL/GenBank/DDBJ databases">
        <title>Pan-genome distribution and transcriptional activeness of fungal secondary metabolism genes in Aspergillus section Fumigati.</title>
        <authorList>
            <person name="Takahashi H."/>
            <person name="Umemura M."/>
            <person name="Ninomiya A."/>
            <person name="Kusuya Y."/>
            <person name="Urayama S."/>
            <person name="Shimizu M."/>
            <person name="Watanabe A."/>
            <person name="Kamei K."/>
            <person name="Yaguchi T."/>
            <person name="Hagiwara D."/>
        </authorList>
    </citation>
    <scope>NUCLEOTIDE SEQUENCE [LARGE SCALE GENOMIC DNA]</scope>
    <source>
        <strain evidence="2 3">IFM 47045</strain>
    </source>
</reference>
<dbReference type="GO" id="GO:0004741">
    <property type="term" value="F:[pyruvate dehydrogenase (acetyl-transferring)]-phosphatase activity"/>
    <property type="evidence" value="ECO:0007669"/>
    <property type="project" value="TreeGrafter"/>
</dbReference>
<dbReference type="PANTHER" id="PTHR13832:SF792">
    <property type="entry name" value="GM14286P"/>
    <property type="match status" value="1"/>
</dbReference>
<evidence type="ECO:0000259" key="1">
    <source>
        <dbReference type="PROSITE" id="PS51746"/>
    </source>
</evidence>
<dbReference type="RefSeq" id="XP_043127498.1">
    <property type="nucleotide sequence ID" value="XM_043271563.1"/>
</dbReference>
<gene>
    <name evidence="2" type="ORF">Aspvir_008391</name>
</gene>
<protein>
    <recommendedName>
        <fullName evidence="1">PPM-type phosphatase domain-containing protein</fullName>
    </recommendedName>
</protein>
<dbReference type="EMBL" id="BOPL01000006">
    <property type="protein sequence ID" value="GIK04312.1"/>
    <property type="molecule type" value="Genomic_DNA"/>
</dbReference>
<dbReference type="Pfam" id="PF00481">
    <property type="entry name" value="PP2C"/>
    <property type="match status" value="1"/>
</dbReference>
<comment type="caution">
    <text evidence="2">The sequence shown here is derived from an EMBL/GenBank/DDBJ whole genome shotgun (WGS) entry which is preliminary data.</text>
</comment>
<evidence type="ECO:0000313" key="3">
    <source>
        <dbReference type="Proteomes" id="UP000710440"/>
    </source>
</evidence>
<dbReference type="Gene3D" id="3.60.40.10">
    <property type="entry name" value="PPM-type phosphatase domain"/>
    <property type="match status" value="1"/>
</dbReference>
<evidence type="ECO:0000313" key="2">
    <source>
        <dbReference type="EMBL" id="GIK04312.1"/>
    </source>
</evidence>
<keyword evidence="3" id="KW-1185">Reference proteome</keyword>
<proteinExistence type="predicted"/>
<accession>A0A9P3BYH4</accession>
<feature type="domain" description="PPM-type phosphatase" evidence="1">
    <location>
        <begin position="109"/>
        <end position="518"/>
    </location>
</feature>
<dbReference type="GO" id="GO:0005739">
    <property type="term" value="C:mitochondrion"/>
    <property type="evidence" value="ECO:0007669"/>
    <property type="project" value="TreeGrafter"/>
</dbReference>
<dbReference type="AlphaFoldDB" id="A0A9P3BYH4"/>